<keyword evidence="1" id="KW-0812">Transmembrane</keyword>
<gene>
    <name evidence="2" type="ORF">AS033_02150</name>
</gene>
<evidence type="ECO:0000313" key="2">
    <source>
        <dbReference type="EMBL" id="KSU50199.1"/>
    </source>
</evidence>
<dbReference type="Proteomes" id="UP000053797">
    <property type="component" value="Unassembled WGS sequence"/>
</dbReference>
<dbReference type="GeneID" id="90838573"/>
<evidence type="ECO:0000256" key="1">
    <source>
        <dbReference type="SAM" id="Phobius"/>
    </source>
</evidence>
<keyword evidence="1" id="KW-0472">Membrane</keyword>
<keyword evidence="1" id="KW-1133">Transmembrane helix</keyword>
<organism evidence="2 3">
    <name type="scientific">Exiguobacterium indicum</name>
    <dbReference type="NCBI Taxonomy" id="296995"/>
    <lineage>
        <taxon>Bacteria</taxon>
        <taxon>Bacillati</taxon>
        <taxon>Bacillota</taxon>
        <taxon>Bacilli</taxon>
        <taxon>Bacillales</taxon>
        <taxon>Bacillales Family XII. Incertae Sedis</taxon>
        <taxon>Exiguobacterium</taxon>
    </lineage>
</organism>
<feature type="transmembrane region" description="Helical" evidence="1">
    <location>
        <begin position="7"/>
        <end position="27"/>
    </location>
</feature>
<dbReference type="RefSeq" id="WP_055968862.1">
    <property type="nucleotide sequence ID" value="NZ_FMYN01000001.1"/>
</dbReference>
<feature type="transmembrane region" description="Helical" evidence="1">
    <location>
        <begin position="33"/>
        <end position="53"/>
    </location>
</feature>
<proteinExistence type="predicted"/>
<name>A0A0V8GIV3_9BACL</name>
<dbReference type="OrthoDB" id="9874889at2"/>
<evidence type="ECO:0000313" key="3">
    <source>
        <dbReference type="Proteomes" id="UP000053797"/>
    </source>
</evidence>
<sequence>MSYSRFFTSILGVISIFFLFYVQELGIFGKWQFYIFFMVVFVGTQALGERVLFRRFEEKRFHPQTAVLLVALLFVGIFIAANVLYP</sequence>
<feature type="transmembrane region" description="Helical" evidence="1">
    <location>
        <begin position="65"/>
        <end position="85"/>
    </location>
</feature>
<dbReference type="AlphaFoldDB" id="A0A0V8GIV3"/>
<accession>A0A0V8GIV3</accession>
<reference evidence="2 3" key="1">
    <citation type="journal article" date="2015" name="Int. J. Syst. Evol. Microbiol.">
        <title>Exiguobacterium enclense sp. nov., isolated from sediment.</title>
        <authorList>
            <person name="Dastager S.G."/>
            <person name="Mawlankar R."/>
            <person name="Sonalkar V.V."/>
            <person name="Thorat M.N."/>
            <person name="Mual P."/>
            <person name="Verma A."/>
            <person name="Krishnamurthi S."/>
            <person name="Tang S.K."/>
            <person name="Li W.J."/>
        </authorList>
    </citation>
    <scope>NUCLEOTIDE SEQUENCE [LARGE SCALE GENOMIC DNA]</scope>
    <source>
        <strain evidence="2 3">NIO-1109</strain>
    </source>
</reference>
<dbReference type="EMBL" id="LNQL01000001">
    <property type="protein sequence ID" value="KSU50199.1"/>
    <property type="molecule type" value="Genomic_DNA"/>
</dbReference>
<comment type="caution">
    <text evidence="2">The sequence shown here is derived from an EMBL/GenBank/DDBJ whole genome shotgun (WGS) entry which is preliminary data.</text>
</comment>
<protein>
    <submittedName>
        <fullName evidence="2">Uncharacterized protein</fullName>
    </submittedName>
</protein>